<dbReference type="OrthoDB" id="4064950at2"/>
<evidence type="ECO:0000256" key="2">
    <source>
        <dbReference type="SAM" id="MobiDB-lite"/>
    </source>
</evidence>
<dbReference type="InterPro" id="IPR000792">
    <property type="entry name" value="Tscrpt_reg_LuxR_C"/>
</dbReference>
<dbReference type="AlphaFoldDB" id="A0A368T969"/>
<dbReference type="InterPro" id="IPR016032">
    <property type="entry name" value="Sig_transdc_resp-reg_C-effctor"/>
</dbReference>
<keyword evidence="1" id="KW-0238">DNA-binding</keyword>
<dbReference type="PROSITE" id="PS50043">
    <property type="entry name" value="HTH_LUXR_2"/>
    <property type="match status" value="1"/>
</dbReference>
<dbReference type="GO" id="GO:0003677">
    <property type="term" value="F:DNA binding"/>
    <property type="evidence" value="ECO:0007669"/>
    <property type="project" value="UniProtKB-KW"/>
</dbReference>
<sequence>MRHFATHGERNGVKQHNGAGNSDSAAEISPEEAGLNDRERDVLRLLGAGYTNRQIARELHLAEPTVKKYLSRAMRKIDQPDRLRAGLYAYRHLIGG</sequence>
<protein>
    <recommendedName>
        <fullName evidence="3">HTH luxR-type domain-containing protein</fullName>
    </recommendedName>
</protein>
<dbReference type="Proteomes" id="UP000253318">
    <property type="component" value="Unassembled WGS sequence"/>
</dbReference>
<proteinExistence type="predicted"/>
<feature type="compositionally biased region" description="Basic and acidic residues" evidence="2">
    <location>
        <begin position="1"/>
        <end position="12"/>
    </location>
</feature>
<dbReference type="PANTHER" id="PTHR43214:SF37">
    <property type="entry name" value="TRANSCRIPTIONAL REGULATORY PROTEIN YDFI"/>
    <property type="match status" value="1"/>
</dbReference>
<evidence type="ECO:0000313" key="5">
    <source>
        <dbReference type="Proteomes" id="UP000253318"/>
    </source>
</evidence>
<dbReference type="SUPFAM" id="SSF46894">
    <property type="entry name" value="C-terminal effector domain of the bipartite response regulators"/>
    <property type="match status" value="1"/>
</dbReference>
<organism evidence="4 5">
    <name type="scientific">Marinitenerispora sediminis</name>
    <dbReference type="NCBI Taxonomy" id="1931232"/>
    <lineage>
        <taxon>Bacteria</taxon>
        <taxon>Bacillati</taxon>
        <taxon>Actinomycetota</taxon>
        <taxon>Actinomycetes</taxon>
        <taxon>Streptosporangiales</taxon>
        <taxon>Nocardiopsidaceae</taxon>
        <taxon>Marinitenerispora</taxon>
    </lineage>
</organism>
<dbReference type="InterPro" id="IPR036388">
    <property type="entry name" value="WH-like_DNA-bd_sf"/>
</dbReference>
<dbReference type="SMART" id="SM00421">
    <property type="entry name" value="HTH_LUXR"/>
    <property type="match status" value="1"/>
</dbReference>
<dbReference type="Gene3D" id="1.10.10.10">
    <property type="entry name" value="Winged helix-like DNA-binding domain superfamily/Winged helix DNA-binding domain"/>
    <property type="match status" value="1"/>
</dbReference>
<reference evidence="4 5" key="1">
    <citation type="submission" date="2018-04" db="EMBL/GenBank/DDBJ databases">
        <title>Novel actinobacteria from marine sediment.</title>
        <authorList>
            <person name="Ng Z.Y."/>
            <person name="Tan G.Y.A."/>
        </authorList>
    </citation>
    <scope>NUCLEOTIDE SEQUENCE [LARGE SCALE GENOMIC DNA]</scope>
    <source>
        <strain evidence="4 5">TPS81</strain>
    </source>
</reference>
<dbReference type="Pfam" id="PF00196">
    <property type="entry name" value="GerE"/>
    <property type="match status" value="1"/>
</dbReference>
<evidence type="ECO:0000256" key="1">
    <source>
        <dbReference type="ARBA" id="ARBA00023125"/>
    </source>
</evidence>
<evidence type="ECO:0000313" key="4">
    <source>
        <dbReference type="EMBL" id="RCV60697.1"/>
    </source>
</evidence>
<dbReference type="CDD" id="cd06170">
    <property type="entry name" value="LuxR_C_like"/>
    <property type="match status" value="1"/>
</dbReference>
<name>A0A368T969_9ACTN</name>
<gene>
    <name evidence="4" type="ORF">DEF24_06335</name>
</gene>
<feature type="domain" description="HTH luxR-type" evidence="3">
    <location>
        <begin position="28"/>
        <end position="93"/>
    </location>
</feature>
<keyword evidence="5" id="KW-1185">Reference proteome</keyword>
<dbReference type="InterPro" id="IPR039420">
    <property type="entry name" value="WalR-like"/>
</dbReference>
<dbReference type="PANTHER" id="PTHR43214">
    <property type="entry name" value="TWO-COMPONENT RESPONSE REGULATOR"/>
    <property type="match status" value="1"/>
</dbReference>
<evidence type="ECO:0000259" key="3">
    <source>
        <dbReference type="PROSITE" id="PS50043"/>
    </source>
</evidence>
<dbReference type="EMBL" id="QEIN01000034">
    <property type="protein sequence ID" value="RCV60697.1"/>
    <property type="molecule type" value="Genomic_DNA"/>
</dbReference>
<dbReference type="PRINTS" id="PR00038">
    <property type="entry name" value="HTHLUXR"/>
</dbReference>
<accession>A0A368T969</accession>
<dbReference type="PROSITE" id="PS00622">
    <property type="entry name" value="HTH_LUXR_1"/>
    <property type="match status" value="1"/>
</dbReference>
<dbReference type="GO" id="GO:0006355">
    <property type="term" value="P:regulation of DNA-templated transcription"/>
    <property type="evidence" value="ECO:0007669"/>
    <property type="project" value="InterPro"/>
</dbReference>
<feature type="region of interest" description="Disordered" evidence="2">
    <location>
        <begin position="1"/>
        <end position="35"/>
    </location>
</feature>
<comment type="caution">
    <text evidence="4">The sequence shown here is derived from an EMBL/GenBank/DDBJ whole genome shotgun (WGS) entry which is preliminary data.</text>
</comment>